<evidence type="ECO:0000313" key="3">
    <source>
        <dbReference type="Proteomes" id="UP000784294"/>
    </source>
</evidence>
<protein>
    <submittedName>
        <fullName evidence="2">Uncharacterized protein</fullName>
    </submittedName>
</protein>
<organism evidence="2 3">
    <name type="scientific">Protopolystoma xenopodis</name>
    <dbReference type="NCBI Taxonomy" id="117903"/>
    <lineage>
        <taxon>Eukaryota</taxon>
        <taxon>Metazoa</taxon>
        <taxon>Spiralia</taxon>
        <taxon>Lophotrochozoa</taxon>
        <taxon>Platyhelminthes</taxon>
        <taxon>Monogenea</taxon>
        <taxon>Polyopisthocotylea</taxon>
        <taxon>Polystomatidea</taxon>
        <taxon>Polystomatidae</taxon>
        <taxon>Protopolystoma</taxon>
    </lineage>
</organism>
<proteinExistence type="predicted"/>
<gene>
    <name evidence="2" type="ORF">PXEA_LOCUS13997</name>
</gene>
<dbReference type="Proteomes" id="UP000784294">
    <property type="component" value="Unassembled WGS sequence"/>
</dbReference>
<evidence type="ECO:0000256" key="1">
    <source>
        <dbReference type="SAM" id="MobiDB-lite"/>
    </source>
</evidence>
<reference evidence="2" key="1">
    <citation type="submission" date="2018-11" db="EMBL/GenBank/DDBJ databases">
        <authorList>
            <consortium name="Pathogen Informatics"/>
        </authorList>
    </citation>
    <scope>NUCLEOTIDE SEQUENCE</scope>
</reference>
<feature type="region of interest" description="Disordered" evidence="1">
    <location>
        <begin position="72"/>
        <end position="92"/>
    </location>
</feature>
<sequence length="92" mass="9626">METCITQTNSLSTPWISISSVSPADCHRSTGLTDIPIGYTEVSFATSQMVSISLAPLATTRLVPIASGWSNAPSGYEECESPAGSGISFRPT</sequence>
<dbReference type="AlphaFoldDB" id="A0A448WUF8"/>
<comment type="caution">
    <text evidence="2">The sequence shown here is derived from an EMBL/GenBank/DDBJ whole genome shotgun (WGS) entry which is preliminary data.</text>
</comment>
<keyword evidence="3" id="KW-1185">Reference proteome</keyword>
<name>A0A448WUF8_9PLAT</name>
<accession>A0A448WUF8</accession>
<dbReference type="EMBL" id="CAAALY010047010">
    <property type="protein sequence ID" value="VEL20557.1"/>
    <property type="molecule type" value="Genomic_DNA"/>
</dbReference>
<evidence type="ECO:0000313" key="2">
    <source>
        <dbReference type="EMBL" id="VEL20557.1"/>
    </source>
</evidence>